<keyword evidence="2" id="KW-1185">Reference proteome</keyword>
<proteinExistence type="predicted"/>
<dbReference type="Proteomes" id="UP000070371">
    <property type="component" value="Chromosome"/>
</dbReference>
<evidence type="ECO:0000313" key="2">
    <source>
        <dbReference type="Proteomes" id="UP000070371"/>
    </source>
</evidence>
<dbReference type="KEGG" id="hat:RC74_09645"/>
<dbReference type="AlphaFoldDB" id="A0A126V0K6"/>
<name>A0A126V0K6_9RHOB</name>
<organism evidence="1 2">
    <name type="scientific">Falsihalocynthiibacter arcticus</name>
    <dbReference type="NCBI Taxonomy" id="1579316"/>
    <lineage>
        <taxon>Bacteria</taxon>
        <taxon>Pseudomonadati</taxon>
        <taxon>Pseudomonadota</taxon>
        <taxon>Alphaproteobacteria</taxon>
        <taxon>Rhodobacterales</taxon>
        <taxon>Roseobacteraceae</taxon>
        <taxon>Falsihalocynthiibacter</taxon>
    </lineage>
</organism>
<sequence>MNTPFTTEIYAGYYDRSFIIGTQCRQFLAVGHASPKAIDLRQSNFGVSVKSYLTFLSRSFGKREVKPMDYKYIQPHIQKLQSGNSVPHPLARDLAPEMPSQLSEYVDILGPFPKQSLEALTDLGLSDAEIARYHMIPRRCVSELRTIWHIHGHA</sequence>
<protein>
    <submittedName>
        <fullName evidence="1">Uncharacterized protein</fullName>
    </submittedName>
</protein>
<gene>
    <name evidence="1" type="ORF">RC74_09645</name>
</gene>
<accession>A0A126V0K6</accession>
<dbReference type="OrthoDB" id="7877213at2"/>
<dbReference type="RefSeq" id="WP_039001370.1">
    <property type="nucleotide sequence ID" value="NZ_CP014327.1"/>
</dbReference>
<evidence type="ECO:0000313" key="1">
    <source>
        <dbReference type="EMBL" id="AML51485.1"/>
    </source>
</evidence>
<reference evidence="1 2" key="1">
    <citation type="submission" date="2016-02" db="EMBL/GenBank/DDBJ databases">
        <title>Complete genome sequence of Halocynthiibacter arcticus PAMC 20958t from arctic marine sediment.</title>
        <authorList>
            <person name="Lee Y.M."/>
            <person name="Baek K."/>
            <person name="Lee H.K."/>
            <person name="Shin S.C."/>
        </authorList>
    </citation>
    <scope>NUCLEOTIDE SEQUENCE [LARGE SCALE GENOMIC DNA]</scope>
    <source>
        <strain evidence="1">PAMC 20958</strain>
    </source>
</reference>
<dbReference type="EMBL" id="CP014327">
    <property type="protein sequence ID" value="AML51485.1"/>
    <property type="molecule type" value="Genomic_DNA"/>
</dbReference>